<proteinExistence type="predicted"/>
<organism evidence="1">
    <name type="scientific">marine sediment metagenome</name>
    <dbReference type="NCBI Taxonomy" id="412755"/>
    <lineage>
        <taxon>unclassified sequences</taxon>
        <taxon>metagenomes</taxon>
        <taxon>ecological metagenomes</taxon>
    </lineage>
</organism>
<feature type="non-terminal residue" evidence="1">
    <location>
        <position position="1"/>
    </location>
</feature>
<comment type="caution">
    <text evidence="1">The sequence shown here is derived from an EMBL/GenBank/DDBJ whole genome shotgun (WGS) entry which is preliminary data.</text>
</comment>
<dbReference type="EMBL" id="BARU01007569">
    <property type="protein sequence ID" value="GAH46243.1"/>
    <property type="molecule type" value="Genomic_DNA"/>
</dbReference>
<sequence>YKGGKHKSWKYIQTIIDEETEKRPERIRSP</sequence>
<gene>
    <name evidence="1" type="ORF">S03H2_14909</name>
</gene>
<accession>X1HLQ3</accession>
<name>X1HLQ3_9ZZZZ</name>
<dbReference type="AlphaFoldDB" id="X1HLQ3"/>
<evidence type="ECO:0000313" key="1">
    <source>
        <dbReference type="EMBL" id="GAH46243.1"/>
    </source>
</evidence>
<protein>
    <submittedName>
        <fullName evidence="1">Uncharacterized protein</fullName>
    </submittedName>
</protein>
<reference evidence="1" key="1">
    <citation type="journal article" date="2014" name="Front. Microbiol.">
        <title>High frequency of phylogenetically diverse reductive dehalogenase-homologous genes in deep subseafloor sedimentary metagenomes.</title>
        <authorList>
            <person name="Kawai M."/>
            <person name="Futagami T."/>
            <person name="Toyoda A."/>
            <person name="Takaki Y."/>
            <person name="Nishi S."/>
            <person name="Hori S."/>
            <person name="Arai W."/>
            <person name="Tsubouchi T."/>
            <person name="Morono Y."/>
            <person name="Uchiyama I."/>
            <person name="Ito T."/>
            <person name="Fujiyama A."/>
            <person name="Inagaki F."/>
            <person name="Takami H."/>
        </authorList>
    </citation>
    <scope>NUCLEOTIDE SEQUENCE</scope>
    <source>
        <strain evidence="1">Expedition CK06-06</strain>
    </source>
</reference>